<dbReference type="Pfam" id="PF15891">
    <property type="entry name" value="Nuc_deoxyri_tr2"/>
    <property type="match status" value="1"/>
</dbReference>
<gene>
    <name evidence="1" type="ORF">N7494_010051</name>
</gene>
<evidence type="ECO:0000313" key="1">
    <source>
        <dbReference type="EMBL" id="KAJ5533499.1"/>
    </source>
</evidence>
<accession>A0AAD6CR46</accession>
<protein>
    <submittedName>
        <fullName evidence="1">Uncharacterized protein</fullName>
    </submittedName>
</protein>
<dbReference type="InterPro" id="IPR039470">
    <property type="entry name" value="Nuc_deoxyri_tr2"/>
</dbReference>
<reference evidence="1 2" key="1">
    <citation type="journal article" date="2023" name="IMA Fungus">
        <title>Comparative genomic study of the Penicillium genus elucidates a diverse pangenome and 15 lateral gene transfer events.</title>
        <authorList>
            <person name="Petersen C."/>
            <person name="Sorensen T."/>
            <person name="Nielsen M.R."/>
            <person name="Sondergaard T.E."/>
            <person name="Sorensen J.L."/>
            <person name="Fitzpatrick D.A."/>
            <person name="Frisvad J.C."/>
            <person name="Nielsen K.L."/>
        </authorList>
    </citation>
    <scope>NUCLEOTIDE SEQUENCE [LARGE SCALE GENOMIC DNA]</scope>
    <source>
        <strain evidence="1 2">IBT 35679</strain>
    </source>
</reference>
<dbReference type="AlphaFoldDB" id="A0AAD6CR46"/>
<dbReference type="Proteomes" id="UP001220324">
    <property type="component" value="Unassembled WGS sequence"/>
</dbReference>
<dbReference type="EMBL" id="JAQIZZ010000007">
    <property type="protein sequence ID" value="KAJ5533499.1"/>
    <property type="molecule type" value="Genomic_DNA"/>
</dbReference>
<name>A0AAD6CR46_9EURO</name>
<proteinExistence type="predicted"/>
<dbReference type="Gene3D" id="3.40.50.450">
    <property type="match status" value="1"/>
</dbReference>
<keyword evidence="2" id="KW-1185">Reference proteome</keyword>
<organism evidence="1 2">
    <name type="scientific">Penicillium frequentans</name>
    <dbReference type="NCBI Taxonomy" id="3151616"/>
    <lineage>
        <taxon>Eukaryota</taxon>
        <taxon>Fungi</taxon>
        <taxon>Dikarya</taxon>
        <taxon>Ascomycota</taxon>
        <taxon>Pezizomycotina</taxon>
        <taxon>Eurotiomycetes</taxon>
        <taxon>Eurotiomycetidae</taxon>
        <taxon>Eurotiales</taxon>
        <taxon>Aspergillaceae</taxon>
        <taxon>Penicillium</taxon>
    </lineage>
</organism>
<comment type="caution">
    <text evidence="1">The sequence shown here is derived from an EMBL/GenBank/DDBJ whole genome shotgun (WGS) entry which is preliminary data.</text>
</comment>
<sequence length="63" mass="7122">MSQTQNQVIYAPSIEAPRGAKSVFLAGTTNRVDNRDWRELLSTALSDMPVTIYNPYRSDWDSS</sequence>
<evidence type="ECO:0000313" key="2">
    <source>
        <dbReference type="Proteomes" id="UP001220324"/>
    </source>
</evidence>